<feature type="chain" id="PRO_5013762984" description="GH16 domain-containing protein" evidence="2">
    <location>
        <begin position="21"/>
        <end position="423"/>
    </location>
</feature>
<dbReference type="SUPFAM" id="SSF49899">
    <property type="entry name" value="Concanavalin A-like lectins/glucanases"/>
    <property type="match status" value="1"/>
</dbReference>
<gene>
    <name evidence="4" type="ORF">A9Z42_0089880</name>
</gene>
<dbReference type="PANTHER" id="PTHR38121:SF4">
    <property type="entry name" value="GH16 DOMAIN-CONTAINING PROTEIN-RELATED"/>
    <property type="match status" value="1"/>
</dbReference>
<comment type="caution">
    <text evidence="4">The sequence shown here is derived from an EMBL/GenBank/DDBJ whole genome shotgun (WGS) entry which is preliminary data.</text>
</comment>
<dbReference type="GO" id="GO:0004553">
    <property type="term" value="F:hydrolase activity, hydrolyzing O-glycosyl compounds"/>
    <property type="evidence" value="ECO:0007669"/>
    <property type="project" value="InterPro"/>
</dbReference>
<dbReference type="Gene3D" id="2.60.120.200">
    <property type="match status" value="1"/>
</dbReference>
<keyword evidence="5" id="KW-1185">Reference proteome</keyword>
<feature type="region of interest" description="Disordered" evidence="1">
    <location>
        <begin position="341"/>
        <end position="368"/>
    </location>
</feature>
<reference evidence="4 5" key="1">
    <citation type="journal article" date="2015" name="Genome Announc.">
        <title>Genome sequence and annotation of Trichoderma parareesei, the ancestor of the cellulase producer Trichoderma reesei.</title>
        <authorList>
            <person name="Yang D."/>
            <person name="Pomraning K."/>
            <person name="Kopchinskiy A."/>
            <person name="Karimi Aghcheh R."/>
            <person name="Atanasova L."/>
            <person name="Chenthamara K."/>
            <person name="Baker S.E."/>
            <person name="Zhang R."/>
            <person name="Shen Q."/>
            <person name="Freitag M."/>
            <person name="Kubicek C.P."/>
            <person name="Druzhinina I.S."/>
        </authorList>
    </citation>
    <scope>NUCLEOTIDE SEQUENCE [LARGE SCALE GENOMIC DNA]</scope>
    <source>
        <strain evidence="4 5">CBS 125925</strain>
    </source>
</reference>
<dbReference type="Pfam" id="PF00722">
    <property type="entry name" value="Glyco_hydro_16"/>
    <property type="match status" value="1"/>
</dbReference>
<protein>
    <recommendedName>
        <fullName evidence="3">GH16 domain-containing protein</fullName>
    </recommendedName>
</protein>
<evidence type="ECO:0000259" key="3">
    <source>
        <dbReference type="PROSITE" id="PS51762"/>
    </source>
</evidence>
<dbReference type="Proteomes" id="UP000219286">
    <property type="component" value="Unassembled WGS sequence"/>
</dbReference>
<evidence type="ECO:0000256" key="1">
    <source>
        <dbReference type="SAM" id="MobiDB-lite"/>
    </source>
</evidence>
<sequence length="423" mass="46555">MHWPPFSPLVISILVQCITASHSKDSSPQPLPNGDDSVCDCFVTNGTQPGYFSNHMFFDFRNLTQDAGIPPIVTNVTNATFVPPTSDYFSSDEWTSVWQLQGWSNSEGKGKGLSGAATVLMAYSPANVYIEKNKDEDADSQTYLTLRTQREPKFQSAAAFQTKTSDYQFVSLRMLARTIGSPGAVTAMFTYRDATASSSLQESDFEVLTRGPRENVQLTNQPSFDSDGKVKPEATTNATLPGGMIWSQWAVYRLDWTADSSVWYVDGQQLANITFQVPQDAAGINVNAWSDGGSWSGNMSVYDQANLQIQWIEMIYNTSSSSSSASQRKWKRDPTRFLWGRDAGPRGELPRRRDLSLRSSSSSSDGDGCKVVCSIDEVTEQGVATMLWNASSTATRMAGADAVRDMAWAWTLLVGGLVWLMIV</sequence>
<dbReference type="EMBL" id="LFMI01000816">
    <property type="protein sequence ID" value="OTA08049.1"/>
    <property type="molecule type" value="Genomic_DNA"/>
</dbReference>
<dbReference type="PROSITE" id="PS51762">
    <property type="entry name" value="GH16_2"/>
    <property type="match status" value="1"/>
</dbReference>
<accession>A0A2H2ZMW6</accession>
<feature type="signal peptide" evidence="2">
    <location>
        <begin position="1"/>
        <end position="20"/>
    </location>
</feature>
<dbReference type="GO" id="GO:0005975">
    <property type="term" value="P:carbohydrate metabolic process"/>
    <property type="evidence" value="ECO:0007669"/>
    <property type="project" value="InterPro"/>
</dbReference>
<evidence type="ECO:0000256" key="2">
    <source>
        <dbReference type="SAM" id="SignalP"/>
    </source>
</evidence>
<proteinExistence type="predicted"/>
<dbReference type="OrthoDB" id="4388755at2759"/>
<dbReference type="InterPro" id="IPR013320">
    <property type="entry name" value="ConA-like_dom_sf"/>
</dbReference>
<feature type="domain" description="GH16" evidence="3">
    <location>
        <begin position="24"/>
        <end position="320"/>
    </location>
</feature>
<dbReference type="AlphaFoldDB" id="A0A2H2ZMW6"/>
<organism evidence="4 5">
    <name type="scientific">Trichoderma parareesei</name>
    <name type="common">Filamentous fungus</name>
    <dbReference type="NCBI Taxonomy" id="858221"/>
    <lineage>
        <taxon>Eukaryota</taxon>
        <taxon>Fungi</taxon>
        <taxon>Dikarya</taxon>
        <taxon>Ascomycota</taxon>
        <taxon>Pezizomycotina</taxon>
        <taxon>Sordariomycetes</taxon>
        <taxon>Hypocreomycetidae</taxon>
        <taxon>Hypocreales</taxon>
        <taxon>Hypocreaceae</taxon>
        <taxon>Trichoderma</taxon>
    </lineage>
</organism>
<dbReference type="CDD" id="cd00413">
    <property type="entry name" value="Glyco_hydrolase_16"/>
    <property type="match status" value="1"/>
</dbReference>
<evidence type="ECO:0000313" key="4">
    <source>
        <dbReference type="EMBL" id="OTA08049.1"/>
    </source>
</evidence>
<keyword evidence="2" id="KW-0732">Signal</keyword>
<feature type="compositionally biased region" description="Basic and acidic residues" evidence="1">
    <location>
        <begin position="343"/>
        <end position="356"/>
    </location>
</feature>
<name>A0A2H2ZMW6_TRIPA</name>
<evidence type="ECO:0000313" key="5">
    <source>
        <dbReference type="Proteomes" id="UP000219286"/>
    </source>
</evidence>
<dbReference type="InterPro" id="IPR000757">
    <property type="entry name" value="Beta-glucanase-like"/>
</dbReference>
<dbReference type="PANTHER" id="PTHR38121">
    <property type="entry name" value="GH16 DOMAIN-CONTAINING PROTEIN"/>
    <property type="match status" value="1"/>
</dbReference>